<evidence type="ECO:0000256" key="2">
    <source>
        <dbReference type="PROSITE-ProRule" id="PRU00059"/>
    </source>
</evidence>
<keyword evidence="5" id="KW-0675">Receptor</keyword>
<feature type="signal peptide" evidence="3">
    <location>
        <begin position="1"/>
        <end position="21"/>
    </location>
</feature>
<keyword evidence="6" id="KW-1185">Reference proteome</keyword>
<name>A0AAV6Q846_SOLSE</name>
<dbReference type="EMBL" id="JAGKHQ010000019">
    <property type="protein sequence ID" value="KAG7483041.1"/>
    <property type="molecule type" value="Genomic_DNA"/>
</dbReference>
<evidence type="ECO:0000256" key="1">
    <source>
        <dbReference type="ARBA" id="ARBA00023157"/>
    </source>
</evidence>
<keyword evidence="3" id="KW-0732">Signal</keyword>
<dbReference type="PROSITE" id="PS01180">
    <property type="entry name" value="CUB"/>
    <property type="match status" value="1"/>
</dbReference>
<dbReference type="PANTHER" id="PTHR46908:SF8">
    <property type="entry name" value="C-TYPE LECTIN DOMAIN-CONTAINING PROTEIN"/>
    <property type="match status" value="1"/>
</dbReference>
<comment type="caution">
    <text evidence="5">The sequence shown here is derived from an EMBL/GenBank/DDBJ whole genome shotgun (WGS) entry which is preliminary data.</text>
</comment>
<dbReference type="InterPro" id="IPR000859">
    <property type="entry name" value="CUB_dom"/>
</dbReference>
<evidence type="ECO:0000259" key="4">
    <source>
        <dbReference type="PROSITE" id="PS01180"/>
    </source>
</evidence>
<feature type="chain" id="PRO_5043630447" evidence="3">
    <location>
        <begin position="22"/>
        <end position="91"/>
    </location>
</feature>
<dbReference type="PANTHER" id="PTHR46908">
    <property type="entry name" value="CUBILIN-LIKE PROTEIN"/>
    <property type="match status" value="1"/>
</dbReference>
<dbReference type="Proteomes" id="UP000693946">
    <property type="component" value="Linkage Group LG7"/>
</dbReference>
<sequence>MGLTVLLLLLLLGLLWFRCSPLCAGCSEQVEVHTERRGVIYSPSWPLNYPAGVNCSWHIQGGQGEVITISFRNFDLAETGGCLGDWLLLTL</sequence>
<gene>
    <name evidence="5" type="ORF">JOB18_037495</name>
</gene>
<protein>
    <submittedName>
        <fullName evidence="5">Low-density lipoprotein receptor-related protein 3</fullName>
    </submittedName>
</protein>
<comment type="caution">
    <text evidence="2">Lacks conserved residue(s) required for the propagation of feature annotation.</text>
</comment>
<dbReference type="AlphaFoldDB" id="A0AAV6Q846"/>
<feature type="domain" description="CUB" evidence="4">
    <location>
        <begin position="26"/>
        <end position="91"/>
    </location>
</feature>
<proteinExistence type="predicted"/>
<accession>A0AAV6Q846</accession>
<evidence type="ECO:0000256" key="3">
    <source>
        <dbReference type="SAM" id="SignalP"/>
    </source>
</evidence>
<reference evidence="5 6" key="1">
    <citation type="journal article" date="2021" name="Sci. Rep.">
        <title>Chromosome anchoring in Senegalese sole (Solea senegalensis) reveals sex-associated markers and genome rearrangements in flatfish.</title>
        <authorList>
            <person name="Guerrero-Cozar I."/>
            <person name="Gomez-Garrido J."/>
            <person name="Berbel C."/>
            <person name="Martinez-Blanch J.F."/>
            <person name="Alioto T."/>
            <person name="Claros M.G."/>
            <person name="Gagnaire P.A."/>
            <person name="Manchado M."/>
        </authorList>
    </citation>
    <scope>NUCLEOTIDE SEQUENCE [LARGE SCALE GENOMIC DNA]</scope>
    <source>
        <strain evidence="5">Sse05_10M</strain>
    </source>
</reference>
<evidence type="ECO:0000313" key="5">
    <source>
        <dbReference type="EMBL" id="KAG7483041.1"/>
    </source>
</evidence>
<keyword evidence="5" id="KW-0449">Lipoprotein</keyword>
<dbReference type="InterPro" id="IPR052129">
    <property type="entry name" value="Spermadhesin-Link_domain"/>
</dbReference>
<organism evidence="5 6">
    <name type="scientific">Solea senegalensis</name>
    <name type="common">Senegalese sole</name>
    <dbReference type="NCBI Taxonomy" id="28829"/>
    <lineage>
        <taxon>Eukaryota</taxon>
        <taxon>Metazoa</taxon>
        <taxon>Chordata</taxon>
        <taxon>Craniata</taxon>
        <taxon>Vertebrata</taxon>
        <taxon>Euteleostomi</taxon>
        <taxon>Actinopterygii</taxon>
        <taxon>Neopterygii</taxon>
        <taxon>Teleostei</taxon>
        <taxon>Neoteleostei</taxon>
        <taxon>Acanthomorphata</taxon>
        <taxon>Carangaria</taxon>
        <taxon>Pleuronectiformes</taxon>
        <taxon>Pleuronectoidei</taxon>
        <taxon>Soleidae</taxon>
        <taxon>Solea</taxon>
    </lineage>
</organism>
<keyword evidence="1" id="KW-1015">Disulfide bond</keyword>
<dbReference type="CDD" id="cd00041">
    <property type="entry name" value="CUB"/>
    <property type="match status" value="1"/>
</dbReference>
<evidence type="ECO:0000313" key="6">
    <source>
        <dbReference type="Proteomes" id="UP000693946"/>
    </source>
</evidence>
<dbReference type="Pfam" id="PF00431">
    <property type="entry name" value="CUB"/>
    <property type="match status" value="1"/>
</dbReference>